<proteinExistence type="predicted"/>
<gene>
    <name evidence="1" type="ORF">ACFQ0S_02410</name>
</gene>
<dbReference type="Proteomes" id="UP001597051">
    <property type="component" value="Unassembled WGS sequence"/>
</dbReference>
<dbReference type="EMBL" id="JBHTIZ010000005">
    <property type="protein sequence ID" value="MFD0983320.1"/>
    <property type="molecule type" value="Genomic_DNA"/>
</dbReference>
<evidence type="ECO:0000313" key="1">
    <source>
        <dbReference type="EMBL" id="MFD0983320.1"/>
    </source>
</evidence>
<comment type="caution">
    <text evidence="1">The sequence shown here is derived from an EMBL/GenBank/DDBJ whole genome shotgun (WGS) entry which is preliminary data.</text>
</comment>
<keyword evidence="2" id="KW-1185">Reference proteome</keyword>
<evidence type="ECO:0000313" key="2">
    <source>
        <dbReference type="Proteomes" id="UP001597051"/>
    </source>
</evidence>
<organism evidence="1 2">
    <name type="scientific">Flavobacterium myungsuense</name>
    <dbReference type="NCBI Taxonomy" id="651823"/>
    <lineage>
        <taxon>Bacteria</taxon>
        <taxon>Pseudomonadati</taxon>
        <taxon>Bacteroidota</taxon>
        <taxon>Flavobacteriia</taxon>
        <taxon>Flavobacteriales</taxon>
        <taxon>Flavobacteriaceae</taxon>
        <taxon>Flavobacterium</taxon>
    </lineage>
</organism>
<protein>
    <recommendedName>
        <fullName evidence="3">HNH endonuclease</fullName>
    </recommendedName>
</protein>
<dbReference type="RefSeq" id="WP_379752860.1">
    <property type="nucleotide sequence ID" value="NZ_JBHSYB010000002.1"/>
</dbReference>
<sequence>MIIGNCKLCLSENIGLVKSHIYPKFLFKDLKGLKGNDKMVQLRPNDKIKQKRMSDYFYEEGLLCKTCEIKISVYEKYLENFLFKEIESDNYFIEETNSFSIIHLKNIDYKQYKLGLLSILWRSSITNHLDYKNVDLGDKHNERIRLMILNDDCKEVNDYPILTSIMDKENDLINTILPIEKSKTNGIIQYTFYINKFGFYFMVGSEEKMNSIKYYDFLPNHSGNLKIMKHQKNYMKGLFESYLFNDSSLRIKYNK</sequence>
<accession>A0ABW3IZN8</accession>
<name>A0ABW3IZN8_9FLAO</name>
<evidence type="ECO:0008006" key="3">
    <source>
        <dbReference type="Google" id="ProtNLM"/>
    </source>
</evidence>
<reference evidence="2" key="1">
    <citation type="journal article" date="2019" name="Int. J. Syst. Evol. Microbiol.">
        <title>The Global Catalogue of Microorganisms (GCM) 10K type strain sequencing project: providing services to taxonomists for standard genome sequencing and annotation.</title>
        <authorList>
            <consortium name="The Broad Institute Genomics Platform"/>
            <consortium name="The Broad Institute Genome Sequencing Center for Infectious Disease"/>
            <person name="Wu L."/>
            <person name="Ma J."/>
        </authorList>
    </citation>
    <scope>NUCLEOTIDE SEQUENCE [LARGE SCALE GENOMIC DNA]</scope>
    <source>
        <strain evidence="2">CECT 7649</strain>
    </source>
</reference>